<dbReference type="InterPro" id="IPR012296">
    <property type="entry name" value="Nuclease_put_TT1808"/>
</dbReference>
<dbReference type="InterPro" id="IPR008538">
    <property type="entry name" value="Uma2"/>
</dbReference>
<protein>
    <recommendedName>
        <fullName evidence="1">Putative restriction endonuclease domain-containing protein</fullName>
    </recommendedName>
</protein>
<evidence type="ECO:0000313" key="3">
    <source>
        <dbReference type="Proteomes" id="UP000006048"/>
    </source>
</evidence>
<organism evidence="2 3">
    <name type="scientific">Turneriella parva (strain ATCC BAA-1111 / DSM 21527 / NCTC 11395 / H)</name>
    <name type="common">Leptospira parva</name>
    <dbReference type="NCBI Taxonomy" id="869212"/>
    <lineage>
        <taxon>Bacteria</taxon>
        <taxon>Pseudomonadati</taxon>
        <taxon>Spirochaetota</taxon>
        <taxon>Spirochaetia</taxon>
        <taxon>Leptospirales</taxon>
        <taxon>Leptospiraceae</taxon>
        <taxon>Turneriella</taxon>
    </lineage>
</organism>
<dbReference type="SUPFAM" id="SSF52980">
    <property type="entry name" value="Restriction endonuclease-like"/>
    <property type="match status" value="1"/>
</dbReference>
<gene>
    <name evidence="2" type="ordered locus">Turpa_1223</name>
</gene>
<dbReference type="EMBL" id="CP002959">
    <property type="protein sequence ID" value="AFM11871.1"/>
    <property type="molecule type" value="Genomic_DNA"/>
</dbReference>
<keyword evidence="3" id="KW-1185">Reference proteome</keyword>
<feature type="domain" description="Putative restriction endonuclease" evidence="1">
    <location>
        <begin position="4"/>
        <end position="151"/>
    </location>
</feature>
<dbReference type="STRING" id="869212.Turpa_1223"/>
<dbReference type="CDD" id="cd06260">
    <property type="entry name" value="DUF820-like"/>
    <property type="match status" value="1"/>
</dbReference>
<dbReference type="Pfam" id="PF05685">
    <property type="entry name" value="Uma2"/>
    <property type="match status" value="1"/>
</dbReference>
<dbReference type="PANTHER" id="PTHR36558:SF1">
    <property type="entry name" value="RESTRICTION ENDONUCLEASE DOMAIN-CONTAINING PROTEIN-RELATED"/>
    <property type="match status" value="1"/>
</dbReference>
<evidence type="ECO:0000313" key="2">
    <source>
        <dbReference type="EMBL" id="AFM11871.1"/>
    </source>
</evidence>
<dbReference type="Gene3D" id="3.90.1570.10">
    <property type="entry name" value="tt1808, chain A"/>
    <property type="match status" value="1"/>
</dbReference>
<reference evidence="2 3" key="1">
    <citation type="submission" date="2012-06" db="EMBL/GenBank/DDBJ databases">
        <title>The complete chromosome of genome of Turneriella parva DSM 21527.</title>
        <authorList>
            <consortium name="US DOE Joint Genome Institute (JGI-PGF)"/>
            <person name="Lucas S."/>
            <person name="Han J."/>
            <person name="Lapidus A."/>
            <person name="Bruce D."/>
            <person name="Goodwin L."/>
            <person name="Pitluck S."/>
            <person name="Peters L."/>
            <person name="Kyrpides N."/>
            <person name="Mavromatis K."/>
            <person name="Ivanova N."/>
            <person name="Mikhailova N."/>
            <person name="Chertkov O."/>
            <person name="Detter J.C."/>
            <person name="Tapia R."/>
            <person name="Han C."/>
            <person name="Land M."/>
            <person name="Hauser L."/>
            <person name="Markowitz V."/>
            <person name="Cheng J.-F."/>
            <person name="Hugenholtz P."/>
            <person name="Woyke T."/>
            <person name="Wu D."/>
            <person name="Gronow S."/>
            <person name="Wellnitz S."/>
            <person name="Brambilla E."/>
            <person name="Klenk H.-P."/>
            <person name="Eisen J.A."/>
        </authorList>
    </citation>
    <scope>NUCLEOTIDE SEQUENCE [LARGE SCALE GENOMIC DNA]</scope>
    <source>
        <strain evidence="3">ATCC BAA-1111 / DSM 21527 / NCTC 11395 / H</strain>
    </source>
</reference>
<evidence type="ECO:0000259" key="1">
    <source>
        <dbReference type="Pfam" id="PF05685"/>
    </source>
</evidence>
<dbReference type="PANTHER" id="PTHR36558">
    <property type="entry name" value="GLR1098 PROTEIN"/>
    <property type="match status" value="1"/>
</dbReference>
<dbReference type="InterPro" id="IPR011335">
    <property type="entry name" value="Restrct_endonuc-II-like"/>
</dbReference>
<dbReference type="Proteomes" id="UP000006048">
    <property type="component" value="Chromosome"/>
</dbReference>
<accession>I4B3L4</accession>
<dbReference type="HOGENOM" id="CLU_076312_6_2_12"/>
<dbReference type="AlphaFoldDB" id="I4B3L4"/>
<dbReference type="KEGG" id="tpx:Turpa_1223"/>
<name>I4B3L4_TURPD</name>
<sequence length="167" mass="18930">MKSLEKHELYDGYLIAMAGAQQPHRRIQTNLIVTLGNRFKAKSRECIPYASDTRVYVSHGRYFYPDVTVFCGKAIEDKWDNALNPDVVIEILSDSTASFDKNEKAAAYRQMPGLKQLVLVDSREKHITIYLRNSDGAWVETQYGAATSQISIADEDIAFEEIYESAL</sequence>
<proteinExistence type="predicted"/>